<dbReference type="AlphaFoldDB" id="A0A2H9THI4"/>
<dbReference type="Proteomes" id="UP000240830">
    <property type="component" value="Unassembled WGS sequence"/>
</dbReference>
<protein>
    <recommendedName>
        <fullName evidence="1">Small ribosomal subunit protein mS35 mitochondrial conserved domain-containing protein</fullName>
    </recommendedName>
</protein>
<feature type="domain" description="Small ribosomal subunit protein mS35 mitochondrial conserved" evidence="1">
    <location>
        <begin position="34"/>
        <end position="138"/>
    </location>
</feature>
<reference evidence="2 3" key="1">
    <citation type="submission" date="2016-10" db="EMBL/GenBank/DDBJ databases">
        <title>The genome of Paramicrosporidium saccamoebae is the missing link in understanding Cryptomycota and Microsporidia evolution.</title>
        <authorList>
            <person name="Quandt C.A."/>
            <person name="Beaudet D."/>
            <person name="Corsaro D."/>
            <person name="Michel R."/>
            <person name="Corradi N."/>
            <person name="James T."/>
        </authorList>
    </citation>
    <scope>NUCLEOTIDE SEQUENCE [LARGE SCALE GENOMIC DNA]</scope>
    <source>
        <strain evidence="2 3">KSL3</strain>
    </source>
</reference>
<evidence type="ECO:0000313" key="2">
    <source>
        <dbReference type="EMBL" id="PJF17196.1"/>
    </source>
</evidence>
<sequence>MKNFKSFPTNIHAKESARITTRYVAGEPGCERQFDPTTAAVTIRVRIKSLGLTADESQVLRMLLSEDRYSERTDSVSFVVNDFPFQAQNRKRALEILKDLVDECKTVRAKTLLASTDTDTLKPLKRRPKAGLSFPKQWLPKIRQAAQ</sequence>
<gene>
    <name evidence="2" type="ORF">PSACC_02993</name>
</gene>
<comment type="caution">
    <text evidence="2">The sequence shown here is derived from an EMBL/GenBank/DDBJ whole genome shotgun (WGS) entry which is preliminary data.</text>
</comment>
<dbReference type="InterPro" id="IPR019349">
    <property type="entry name" value="Ribosomal_mS35_mit"/>
</dbReference>
<organism evidence="2 3">
    <name type="scientific">Paramicrosporidium saccamoebae</name>
    <dbReference type="NCBI Taxonomy" id="1246581"/>
    <lineage>
        <taxon>Eukaryota</taxon>
        <taxon>Fungi</taxon>
        <taxon>Fungi incertae sedis</taxon>
        <taxon>Cryptomycota</taxon>
        <taxon>Cryptomycota incertae sedis</taxon>
        <taxon>Paramicrosporidium</taxon>
    </lineage>
</organism>
<dbReference type="Gene3D" id="3.30.160.20">
    <property type="match status" value="1"/>
</dbReference>
<accession>A0A2H9THI4</accession>
<name>A0A2H9THI4_9FUNG</name>
<evidence type="ECO:0000313" key="3">
    <source>
        <dbReference type="Proteomes" id="UP000240830"/>
    </source>
</evidence>
<evidence type="ECO:0000259" key="1">
    <source>
        <dbReference type="Pfam" id="PF10213"/>
    </source>
</evidence>
<dbReference type="Pfam" id="PF10213">
    <property type="entry name" value="MRP-S28"/>
    <property type="match status" value="1"/>
</dbReference>
<proteinExistence type="predicted"/>
<dbReference type="EMBL" id="MTSL01000186">
    <property type="protein sequence ID" value="PJF17196.1"/>
    <property type="molecule type" value="Genomic_DNA"/>
</dbReference>
<keyword evidence="3" id="KW-1185">Reference proteome</keyword>